<gene>
    <name evidence="1" type="ORF">XYCOK13_18560</name>
</gene>
<comment type="caution">
    <text evidence="1">The sequence shown here is derived from an EMBL/GenBank/DDBJ whole genome shotgun (WGS) entry which is preliminary data.</text>
</comment>
<evidence type="ECO:0000313" key="2">
    <source>
        <dbReference type="Proteomes" id="UP000677918"/>
    </source>
</evidence>
<keyword evidence="2" id="KW-1185">Reference proteome</keyword>
<proteinExistence type="predicted"/>
<accession>A0A8J4H164</accession>
<evidence type="ECO:0000313" key="1">
    <source>
        <dbReference type="EMBL" id="GIQ69032.1"/>
    </source>
</evidence>
<dbReference type="Proteomes" id="UP000677918">
    <property type="component" value="Unassembled WGS sequence"/>
</dbReference>
<name>A0A8J4H164_9BACL</name>
<dbReference type="AlphaFoldDB" id="A0A8J4H164"/>
<sequence>MRVFSCMCADETSPQEAAANPKYRGNEFAPFTQMSYNDRSIYLDCGHLLDGADVPGKLSRAKGASDETKPDEG</sequence>
<dbReference type="EMBL" id="BOVK01000023">
    <property type="protein sequence ID" value="GIQ69032.1"/>
    <property type="molecule type" value="Genomic_DNA"/>
</dbReference>
<protein>
    <submittedName>
        <fullName evidence="1">Uncharacterized protein</fullName>
    </submittedName>
</protein>
<reference evidence="1" key="1">
    <citation type="submission" date="2021-04" db="EMBL/GenBank/DDBJ databases">
        <title>Draft genome sequence of Xylanibacillus composti strain K13.</title>
        <authorList>
            <person name="Uke A."/>
            <person name="Chhe C."/>
            <person name="Baramee S."/>
            <person name="Kosugi A."/>
        </authorList>
    </citation>
    <scope>NUCLEOTIDE SEQUENCE</scope>
    <source>
        <strain evidence="1">K13</strain>
    </source>
</reference>
<organism evidence="1 2">
    <name type="scientific">Xylanibacillus composti</name>
    <dbReference type="NCBI Taxonomy" id="1572762"/>
    <lineage>
        <taxon>Bacteria</taxon>
        <taxon>Bacillati</taxon>
        <taxon>Bacillota</taxon>
        <taxon>Bacilli</taxon>
        <taxon>Bacillales</taxon>
        <taxon>Paenibacillaceae</taxon>
        <taxon>Xylanibacillus</taxon>
    </lineage>
</organism>